<dbReference type="Proteomes" id="UP000070720">
    <property type="component" value="Chromosome 4"/>
</dbReference>
<dbReference type="InterPro" id="IPR000086">
    <property type="entry name" value="NUDIX_hydrolase_dom"/>
</dbReference>
<dbReference type="KEGG" id="fgr:FGSG_13482"/>
<evidence type="ECO:0000259" key="2">
    <source>
        <dbReference type="PROSITE" id="PS51462"/>
    </source>
</evidence>
<sequence>MAQDSACTVITLSPHNELPRSQHHQLLFSHVSPSDLQTSSPPPFVSRIFTMSHKTQEPVITKTSDLSLQDAKWITLKKIEYVDQVGKERTWEVATRKTRGKSGVDAVAMGNILLHPSKPASTLLVIQYRPPLDAYTIEWPAGLIDAEETAEEAAVREFKEETGYDCRVLSVSPAQAADPGMTNANMQLAMVEVQLSENEEEPEQRLDDGEHIQREIIPLAELYERLVEYSKRERTVVAAKLFHFAAGMHFAQTQKYY</sequence>
<accession>A0A098DS15</accession>
<gene>
    <name evidence="3" type="ORF">FGRAMPH1_01T28253</name>
</gene>
<keyword evidence="5" id="KW-1185">Reference proteome</keyword>
<dbReference type="GO" id="GO:0047631">
    <property type="term" value="F:ADP-ribose diphosphatase activity"/>
    <property type="evidence" value="ECO:0007669"/>
    <property type="project" value="TreeGrafter"/>
</dbReference>
<dbReference type="PROSITE" id="PS00893">
    <property type="entry name" value="NUDIX_BOX"/>
    <property type="match status" value="1"/>
</dbReference>
<dbReference type="RefSeq" id="XP_011328851.1">
    <property type="nucleotide sequence ID" value="XM_011330549.1"/>
</dbReference>
<dbReference type="eggNOG" id="KOG3041">
    <property type="taxonomic scope" value="Eukaryota"/>
</dbReference>
<keyword evidence="1" id="KW-0378">Hydrolase</keyword>
<dbReference type="InterPro" id="IPR020084">
    <property type="entry name" value="NUDIX_hydrolase_CS"/>
</dbReference>
<dbReference type="Pfam" id="PF00293">
    <property type="entry name" value="NUDIX"/>
    <property type="match status" value="1"/>
</dbReference>
<reference evidence="4 5" key="1">
    <citation type="journal article" date="2007" name="Science">
        <title>The Fusarium graminearum genome reveals a link between localized polymorphism and pathogen specialization.</title>
        <authorList>
            <person name="Cuomo C.A."/>
            <person name="Gueldener U."/>
            <person name="Xu J.-R."/>
            <person name="Trail F."/>
            <person name="Turgeon B.G."/>
            <person name="Di Pietro A."/>
            <person name="Walton J.D."/>
            <person name="Ma L.-J."/>
            <person name="Baker S.E."/>
            <person name="Rep M."/>
            <person name="Adam G."/>
            <person name="Antoniw J."/>
            <person name="Baldwin T."/>
            <person name="Calvo S.E."/>
            <person name="Chang Y.-L."/>
            <person name="DeCaprio D."/>
            <person name="Gale L.R."/>
            <person name="Gnerre S."/>
            <person name="Goswami R.S."/>
            <person name="Hammond-Kosack K."/>
            <person name="Harris L.J."/>
            <person name="Hilburn K."/>
            <person name="Kennell J.C."/>
            <person name="Kroken S."/>
            <person name="Magnuson J.K."/>
            <person name="Mannhaupt G."/>
            <person name="Mauceli E.W."/>
            <person name="Mewes H.-W."/>
            <person name="Mitterbauer R."/>
            <person name="Muehlbauer G."/>
            <person name="Muensterkoetter M."/>
            <person name="Nelson D."/>
            <person name="O'Donnell K."/>
            <person name="Ouellet T."/>
            <person name="Qi W."/>
            <person name="Quesneville H."/>
            <person name="Roncero M.I.G."/>
            <person name="Seong K.-Y."/>
            <person name="Tetko I.V."/>
            <person name="Urban M."/>
            <person name="Waalwijk C."/>
            <person name="Ward T.J."/>
            <person name="Yao J."/>
            <person name="Birren B.W."/>
            <person name="Kistler H.C."/>
        </authorList>
    </citation>
    <scope>NUCLEOTIDE SEQUENCE [LARGE SCALE GENOMIC DNA]</scope>
    <source>
        <strain evidence="5">ATCC MYA-4620 / CBS 123657 / FGSC 9075 / NRRL 31084 / PH-1</strain>
        <strain evidence="4">PH-1 / ATCC MYA-4620 / FGSC 9075 / NRRL 31084</strain>
    </source>
</reference>
<reference evidence="4 5" key="2">
    <citation type="journal article" date="2010" name="Nature">
        <title>Comparative genomics reveals mobile pathogenicity chromosomes in Fusarium.</title>
        <authorList>
            <person name="Ma L.J."/>
            <person name="van der Does H.C."/>
            <person name="Borkovich K.A."/>
            <person name="Coleman J.J."/>
            <person name="Daboussi M.J."/>
            <person name="Di Pietro A."/>
            <person name="Dufresne M."/>
            <person name="Freitag M."/>
            <person name="Grabherr M."/>
            <person name="Henrissat B."/>
            <person name="Houterman P.M."/>
            <person name="Kang S."/>
            <person name="Shim W.B."/>
            <person name="Woloshuk C."/>
            <person name="Xie X."/>
            <person name="Xu J.R."/>
            <person name="Antoniw J."/>
            <person name="Baker S.E."/>
            <person name="Bluhm B.H."/>
            <person name="Breakspear A."/>
            <person name="Brown D.W."/>
            <person name="Butchko R.A."/>
            <person name="Chapman S."/>
            <person name="Coulson R."/>
            <person name="Coutinho P.M."/>
            <person name="Danchin E.G."/>
            <person name="Diener A."/>
            <person name="Gale L.R."/>
            <person name="Gardiner D.M."/>
            <person name="Goff S."/>
            <person name="Hammond-Kosack K.E."/>
            <person name="Hilburn K."/>
            <person name="Hua-Van A."/>
            <person name="Jonkers W."/>
            <person name="Kazan K."/>
            <person name="Kodira C.D."/>
            <person name="Koehrsen M."/>
            <person name="Kumar L."/>
            <person name="Lee Y.H."/>
            <person name="Li L."/>
            <person name="Manners J.M."/>
            <person name="Miranda-Saavedra D."/>
            <person name="Mukherjee M."/>
            <person name="Park G."/>
            <person name="Park J."/>
            <person name="Park S.Y."/>
            <person name="Proctor R.H."/>
            <person name="Regev A."/>
            <person name="Ruiz-Roldan M.C."/>
            <person name="Sain D."/>
            <person name="Sakthikumar S."/>
            <person name="Sykes S."/>
            <person name="Schwartz D.C."/>
            <person name="Turgeon B.G."/>
            <person name="Wapinski I."/>
            <person name="Yoder O."/>
            <person name="Young S."/>
            <person name="Zeng Q."/>
            <person name="Zhou S."/>
            <person name="Galagan J."/>
            <person name="Cuomo C.A."/>
            <person name="Kistler H.C."/>
            <person name="Rep M."/>
        </authorList>
    </citation>
    <scope>GENOME REANNOTATION</scope>
    <source>
        <strain evidence="5">ATCC MYA-4620 / CBS 123657 / FGSC 9075 / NRRL 31084 / PH-1</strain>
        <strain evidence="4">PH-1 / ATCC MYA-4620 / FGSC 9075 / NRRL 31084</strain>
    </source>
</reference>
<dbReference type="EnsemblFungi" id="CEF84660">
    <property type="protein sequence ID" value="CEF84660"/>
    <property type="gene ID" value="FGRRES_13482"/>
</dbReference>
<reference evidence="4" key="4">
    <citation type="submission" date="2017-01" db="UniProtKB">
        <authorList>
            <consortium name="EnsemblFungi"/>
        </authorList>
    </citation>
    <scope>IDENTIFICATION</scope>
    <source>
        <strain evidence="4">PH-1 / ATCC MYA-4620 / FGSC 9075 / NRRL 31084</strain>
    </source>
</reference>
<evidence type="ECO:0000313" key="4">
    <source>
        <dbReference type="EnsemblFungi" id="CEF84660"/>
    </source>
</evidence>
<dbReference type="HOGENOM" id="CLU_062658_0_0_1"/>
<dbReference type="GO" id="GO:0006753">
    <property type="term" value="P:nucleoside phosphate metabolic process"/>
    <property type="evidence" value="ECO:0007669"/>
    <property type="project" value="TreeGrafter"/>
</dbReference>
<evidence type="ECO:0000256" key="1">
    <source>
        <dbReference type="ARBA" id="ARBA00022801"/>
    </source>
</evidence>
<proteinExistence type="predicted"/>
<dbReference type="CDD" id="cd18888">
    <property type="entry name" value="NUDIX_ADPRase_Nudt5"/>
    <property type="match status" value="1"/>
</dbReference>
<dbReference type="STRING" id="229533.I1S9F1"/>
<evidence type="ECO:0000313" key="3">
    <source>
        <dbReference type="EMBL" id="CEF84660.1"/>
    </source>
</evidence>
<dbReference type="FunFam" id="3.90.79.10:FF:000016">
    <property type="entry name" value="ADP-sugar pyrophosphatase isoform X1"/>
    <property type="match status" value="1"/>
</dbReference>
<evidence type="ECO:0000313" key="5">
    <source>
        <dbReference type="Proteomes" id="UP000070720"/>
    </source>
</evidence>
<dbReference type="GO" id="GO:0005634">
    <property type="term" value="C:nucleus"/>
    <property type="evidence" value="ECO:0007669"/>
    <property type="project" value="TreeGrafter"/>
</dbReference>
<dbReference type="InterPro" id="IPR015797">
    <property type="entry name" value="NUDIX_hydrolase-like_dom_sf"/>
</dbReference>
<dbReference type="Gene3D" id="3.90.79.10">
    <property type="entry name" value="Nucleoside Triphosphate Pyrophosphohydrolase"/>
    <property type="match status" value="1"/>
</dbReference>
<dbReference type="EMBL" id="HG970335">
    <property type="protein sequence ID" value="CEF84660.1"/>
    <property type="molecule type" value="Genomic_DNA"/>
</dbReference>
<dbReference type="OrthoDB" id="10249920at2759"/>
<dbReference type="VEuPathDB" id="FungiDB:FGRAMPH1_01G28253"/>
<dbReference type="PROSITE" id="PS51462">
    <property type="entry name" value="NUDIX"/>
    <property type="match status" value="1"/>
</dbReference>
<protein>
    <submittedName>
        <fullName evidence="3">Chromosome 4, complete genome</fullName>
    </submittedName>
</protein>
<reference evidence="3 5" key="3">
    <citation type="journal article" date="2015" name="BMC Genomics">
        <title>The completed genome sequence of the pathogenic ascomycete fungus Fusarium graminearum.</title>
        <authorList>
            <person name="King R."/>
            <person name="Urban M."/>
            <person name="Hammond-Kosack M.C."/>
            <person name="Hassani-Pak K."/>
            <person name="Hammond-Kosack K.E."/>
        </authorList>
    </citation>
    <scope>NUCLEOTIDE SEQUENCE [LARGE SCALE GENOMIC DNA]</scope>
    <source>
        <strain evidence="5">ATCC MYA-4620 / CBS 123657 / FGSC 9075 / NRRL 31084 / PH-1</strain>
        <strain evidence="3">PH-1</strain>
    </source>
</reference>
<dbReference type="PANTHER" id="PTHR11839">
    <property type="entry name" value="UDP/ADP-SUGAR PYROPHOSPHATASE"/>
    <property type="match status" value="1"/>
</dbReference>
<dbReference type="InParanoid" id="I1S9F1"/>
<dbReference type="PANTHER" id="PTHR11839:SF26">
    <property type="entry name" value="ADP-RIBOSE DIPHOSPHATASE"/>
    <property type="match status" value="1"/>
</dbReference>
<dbReference type="SUPFAM" id="SSF55811">
    <property type="entry name" value="Nudix"/>
    <property type="match status" value="1"/>
</dbReference>
<dbReference type="AlphaFoldDB" id="I1S9F1"/>
<dbReference type="GO" id="GO:0019693">
    <property type="term" value="P:ribose phosphate metabolic process"/>
    <property type="evidence" value="ECO:0007669"/>
    <property type="project" value="TreeGrafter"/>
</dbReference>
<accession>I1S9F1</accession>
<organism evidence="3 5">
    <name type="scientific">Gibberella zeae (strain ATCC MYA-4620 / CBS 123657 / FGSC 9075 / NRRL 31084 / PH-1)</name>
    <name type="common">Wheat head blight fungus</name>
    <name type="synonym">Fusarium graminearum</name>
    <dbReference type="NCBI Taxonomy" id="229533"/>
    <lineage>
        <taxon>Eukaryota</taxon>
        <taxon>Fungi</taxon>
        <taxon>Dikarya</taxon>
        <taxon>Ascomycota</taxon>
        <taxon>Pezizomycotina</taxon>
        <taxon>Sordariomycetes</taxon>
        <taxon>Hypocreomycetidae</taxon>
        <taxon>Hypocreales</taxon>
        <taxon>Nectriaceae</taxon>
        <taxon>Fusarium</taxon>
    </lineage>
</organism>
<feature type="domain" description="Nudix hydrolase" evidence="2">
    <location>
        <begin position="104"/>
        <end position="240"/>
    </location>
</feature>
<name>I1S9F1_GIBZE</name>